<dbReference type="Proteomes" id="UP000307999">
    <property type="component" value="Unassembled WGS sequence"/>
</dbReference>
<dbReference type="Gene3D" id="3.40.50.1110">
    <property type="entry name" value="SGNH hydrolase"/>
    <property type="match status" value="1"/>
</dbReference>
<protein>
    <submittedName>
        <fullName evidence="4">Sialate O-acetylesterase</fullName>
    </submittedName>
</protein>
<evidence type="ECO:0000313" key="4">
    <source>
        <dbReference type="EMBL" id="TKB45513.1"/>
    </source>
</evidence>
<dbReference type="InterPro" id="IPR036514">
    <property type="entry name" value="SGNH_hydro_sf"/>
</dbReference>
<keyword evidence="2" id="KW-0812">Transmembrane</keyword>
<dbReference type="AlphaFoldDB" id="A0A4U1B529"/>
<dbReference type="PANTHER" id="PTHR31988:SF19">
    <property type="entry name" value="9-O-ACETYL-N-ACETYLNEURAMINIC ACID DEACETYLASE-RELATED"/>
    <property type="match status" value="1"/>
</dbReference>
<gene>
    <name evidence="4" type="ORF">E8M12_07875</name>
</gene>
<sequence length="333" mass="37038">MVVTDSVLSDAVLTLTLLCFPSLSATIADCFYSFRFLPMKKILFIALMFPASMVYSAEYLLFFLGGQSNMEGFGYNKELPEEYQNSIDDVMIFNGFAVPDDSSEGGYGQWLPLSPGFGTGYKADKTSYTLSERFGPELSFGKYIAKLTGKKIAIIKYARGGSSIALGASGYGTWAKDYQDNTTLNQWDYFNNTVELAMGVKDIDGDGEADTLTPAGIVWMQGEADAYNEAASKVYLQNLTQLMSDITAVFGSEELPIVLGKINDSGKTPETRVMPYIEPVWEAQRQYASSHNNVELVQFDHEIEFLEDKWHYKSKHYIELGKIFAAAMHGKLD</sequence>
<feature type="transmembrane region" description="Helical" evidence="2">
    <location>
        <begin position="12"/>
        <end position="32"/>
    </location>
</feature>
<feature type="transmembrane region" description="Helical" evidence="2">
    <location>
        <begin position="44"/>
        <end position="64"/>
    </location>
</feature>
<accession>A0A4U1B529</accession>
<evidence type="ECO:0000313" key="5">
    <source>
        <dbReference type="Proteomes" id="UP000307999"/>
    </source>
</evidence>
<reference evidence="4 5" key="1">
    <citation type="submission" date="2019-04" db="EMBL/GenBank/DDBJ databases">
        <title>Thalassotalea guangxiensis sp. nov., isolated from sediment of the coastal wetland.</title>
        <authorList>
            <person name="Zheng S."/>
            <person name="Zhang D."/>
        </authorList>
    </citation>
    <scope>NUCLEOTIDE SEQUENCE [LARGE SCALE GENOMIC DNA]</scope>
    <source>
        <strain evidence="4 5">ZS-4</strain>
    </source>
</reference>
<dbReference type="InterPro" id="IPR005181">
    <property type="entry name" value="SASA"/>
</dbReference>
<name>A0A4U1B529_9GAMM</name>
<dbReference type="GO" id="GO:0016788">
    <property type="term" value="F:hydrolase activity, acting on ester bonds"/>
    <property type="evidence" value="ECO:0007669"/>
    <property type="project" value="UniProtKB-ARBA"/>
</dbReference>
<evidence type="ECO:0000256" key="2">
    <source>
        <dbReference type="SAM" id="Phobius"/>
    </source>
</evidence>
<dbReference type="SUPFAM" id="SSF52266">
    <property type="entry name" value="SGNH hydrolase"/>
    <property type="match status" value="1"/>
</dbReference>
<keyword evidence="2" id="KW-1133">Transmembrane helix</keyword>
<keyword evidence="5" id="KW-1185">Reference proteome</keyword>
<dbReference type="PANTHER" id="PTHR31988">
    <property type="entry name" value="ESTERASE, PUTATIVE (DUF303)-RELATED"/>
    <property type="match status" value="1"/>
</dbReference>
<comment type="caution">
    <text evidence="4">The sequence shown here is derived from an EMBL/GenBank/DDBJ whole genome shotgun (WGS) entry which is preliminary data.</text>
</comment>
<keyword evidence="2" id="KW-0472">Membrane</keyword>
<dbReference type="EMBL" id="SWDB01000018">
    <property type="protein sequence ID" value="TKB45513.1"/>
    <property type="molecule type" value="Genomic_DNA"/>
</dbReference>
<dbReference type="Pfam" id="PF03629">
    <property type="entry name" value="SASA"/>
    <property type="match status" value="1"/>
</dbReference>
<evidence type="ECO:0000259" key="3">
    <source>
        <dbReference type="Pfam" id="PF03629"/>
    </source>
</evidence>
<proteinExistence type="predicted"/>
<organism evidence="4 5">
    <name type="scientific">Thalassotalea mangrovi</name>
    <dbReference type="NCBI Taxonomy" id="2572245"/>
    <lineage>
        <taxon>Bacteria</taxon>
        <taxon>Pseudomonadati</taxon>
        <taxon>Pseudomonadota</taxon>
        <taxon>Gammaproteobacteria</taxon>
        <taxon>Alteromonadales</taxon>
        <taxon>Colwelliaceae</taxon>
        <taxon>Thalassotalea</taxon>
    </lineage>
</organism>
<dbReference type="OrthoDB" id="9795554at2"/>
<keyword evidence="1" id="KW-0378">Hydrolase</keyword>
<dbReference type="InterPro" id="IPR052940">
    <property type="entry name" value="Carb_Esterase_6"/>
</dbReference>
<evidence type="ECO:0000256" key="1">
    <source>
        <dbReference type="ARBA" id="ARBA00022801"/>
    </source>
</evidence>
<feature type="domain" description="Sialate O-acetylesterase" evidence="3">
    <location>
        <begin position="61"/>
        <end position="328"/>
    </location>
</feature>